<protein>
    <submittedName>
        <fullName evidence="2">Uncharacterized protein</fullName>
    </submittedName>
</protein>
<name>A0A8J7Q4I5_9BACT</name>
<evidence type="ECO:0000256" key="1">
    <source>
        <dbReference type="SAM" id="MobiDB-lite"/>
    </source>
</evidence>
<dbReference type="RefSeq" id="WP_207856978.1">
    <property type="nucleotide sequence ID" value="NZ_JAFREP010000003.1"/>
</dbReference>
<evidence type="ECO:0000313" key="3">
    <source>
        <dbReference type="Proteomes" id="UP000664417"/>
    </source>
</evidence>
<evidence type="ECO:0000313" key="2">
    <source>
        <dbReference type="EMBL" id="MBO1317626.1"/>
    </source>
</evidence>
<accession>A0A8J7Q4I5</accession>
<comment type="caution">
    <text evidence="2">The sequence shown here is derived from an EMBL/GenBank/DDBJ whole genome shotgun (WGS) entry which is preliminary data.</text>
</comment>
<feature type="region of interest" description="Disordered" evidence="1">
    <location>
        <begin position="55"/>
        <end position="83"/>
    </location>
</feature>
<dbReference type="AlphaFoldDB" id="A0A8J7Q4I5"/>
<reference evidence="2" key="1">
    <citation type="submission" date="2021-03" db="EMBL/GenBank/DDBJ databases">
        <authorList>
            <person name="Wang G."/>
        </authorList>
    </citation>
    <scope>NUCLEOTIDE SEQUENCE</scope>
    <source>
        <strain evidence="2">KCTC 12899</strain>
    </source>
</reference>
<feature type="compositionally biased region" description="Pro residues" evidence="1">
    <location>
        <begin position="63"/>
        <end position="83"/>
    </location>
</feature>
<sequence length="83" mass="8747">MSTVLDFMTQLAADPRQQADFAQNPEQSLRAAGFAAGSQEARDVLKTRDFAMVNGSLTLSDPGPDPLPDPDPFPGGPGGPPHR</sequence>
<organism evidence="2 3">
    <name type="scientific">Acanthopleuribacter pedis</name>
    <dbReference type="NCBI Taxonomy" id="442870"/>
    <lineage>
        <taxon>Bacteria</taxon>
        <taxon>Pseudomonadati</taxon>
        <taxon>Acidobacteriota</taxon>
        <taxon>Holophagae</taxon>
        <taxon>Acanthopleuribacterales</taxon>
        <taxon>Acanthopleuribacteraceae</taxon>
        <taxon>Acanthopleuribacter</taxon>
    </lineage>
</organism>
<dbReference type="EMBL" id="JAFREP010000003">
    <property type="protein sequence ID" value="MBO1317626.1"/>
    <property type="molecule type" value="Genomic_DNA"/>
</dbReference>
<proteinExistence type="predicted"/>
<dbReference type="Proteomes" id="UP000664417">
    <property type="component" value="Unassembled WGS sequence"/>
</dbReference>
<keyword evidence="3" id="KW-1185">Reference proteome</keyword>
<gene>
    <name evidence="2" type="ORF">J3U88_04070</name>
</gene>